<dbReference type="SUPFAM" id="SSF48008">
    <property type="entry name" value="GntR ligand-binding domain-like"/>
    <property type="match status" value="1"/>
</dbReference>
<reference evidence="6 7" key="1">
    <citation type="submission" date="2023-07" db="EMBL/GenBank/DDBJ databases">
        <title>Genomic Encyclopedia of Type Strains, Phase IV (KMG-IV): sequencing the most valuable type-strain genomes for metagenomic binning, comparative biology and taxonomic classification.</title>
        <authorList>
            <person name="Goeker M."/>
        </authorList>
    </citation>
    <scope>NUCLEOTIDE SEQUENCE [LARGE SCALE GENOMIC DNA]</scope>
    <source>
        <strain evidence="6 7">DSM 1277</strain>
    </source>
</reference>
<evidence type="ECO:0000256" key="1">
    <source>
        <dbReference type="ARBA" id="ARBA00023015"/>
    </source>
</evidence>
<organism evidence="6 7">
    <name type="scientific">Ancylobacter vacuolatus</name>
    <dbReference type="NCBI Taxonomy" id="223389"/>
    <lineage>
        <taxon>Bacteria</taxon>
        <taxon>Pseudomonadati</taxon>
        <taxon>Pseudomonadota</taxon>
        <taxon>Alphaproteobacteria</taxon>
        <taxon>Hyphomicrobiales</taxon>
        <taxon>Xanthobacteraceae</taxon>
        <taxon>Ancylobacter</taxon>
    </lineage>
</organism>
<evidence type="ECO:0000313" key="7">
    <source>
        <dbReference type="Proteomes" id="UP001238467"/>
    </source>
</evidence>
<keyword evidence="7" id="KW-1185">Reference proteome</keyword>
<dbReference type="Pfam" id="PF00392">
    <property type="entry name" value="GntR"/>
    <property type="match status" value="1"/>
</dbReference>
<gene>
    <name evidence="6" type="ORF">J2S76_004482</name>
</gene>
<dbReference type="InterPro" id="IPR011711">
    <property type="entry name" value="GntR_C"/>
</dbReference>
<dbReference type="InterPro" id="IPR036388">
    <property type="entry name" value="WH-like_DNA-bd_sf"/>
</dbReference>
<dbReference type="PRINTS" id="PR00035">
    <property type="entry name" value="HTHGNTR"/>
</dbReference>
<dbReference type="InterPro" id="IPR036390">
    <property type="entry name" value="WH_DNA-bd_sf"/>
</dbReference>
<comment type="caution">
    <text evidence="6">The sequence shown here is derived from an EMBL/GenBank/DDBJ whole genome shotgun (WGS) entry which is preliminary data.</text>
</comment>
<protein>
    <submittedName>
        <fullName evidence="6">DNA-binding GntR family transcriptional regulator</fullName>
    </submittedName>
</protein>
<dbReference type="CDD" id="cd07377">
    <property type="entry name" value="WHTH_GntR"/>
    <property type="match status" value="1"/>
</dbReference>
<dbReference type="EMBL" id="JAUSUH010000014">
    <property type="protein sequence ID" value="MDQ0350026.1"/>
    <property type="molecule type" value="Genomic_DNA"/>
</dbReference>
<dbReference type="Proteomes" id="UP001238467">
    <property type="component" value="Unassembled WGS sequence"/>
</dbReference>
<evidence type="ECO:0000256" key="2">
    <source>
        <dbReference type="ARBA" id="ARBA00023125"/>
    </source>
</evidence>
<feature type="region of interest" description="Disordered" evidence="4">
    <location>
        <begin position="1"/>
        <end position="39"/>
    </location>
</feature>
<evidence type="ECO:0000259" key="5">
    <source>
        <dbReference type="PROSITE" id="PS50949"/>
    </source>
</evidence>
<keyword evidence="1" id="KW-0805">Transcription regulation</keyword>
<keyword evidence="3" id="KW-0804">Transcription</keyword>
<dbReference type="SUPFAM" id="SSF46785">
    <property type="entry name" value="Winged helix' DNA-binding domain"/>
    <property type="match status" value="1"/>
</dbReference>
<dbReference type="SMART" id="SM00895">
    <property type="entry name" value="FCD"/>
    <property type="match status" value="1"/>
</dbReference>
<dbReference type="Gene3D" id="1.20.120.530">
    <property type="entry name" value="GntR ligand-binding domain-like"/>
    <property type="match status" value="1"/>
</dbReference>
<sequence>MEAKRKLGAAIPDVPSSGTSPSPVAPGTGVGSLAPPAMEPVNPRLPIAPQIYERLRRAITTLLVLPSEALSEKELSLQLGVSRTPVREALIRLADEGLVDILPQRGSFVAPIRLRDVEEAQFIRESLEVAVACRLAGHCSPRFLSELRLNLARQESAVAERDRDLFLELDEAFHRGLCEEAGLSKSWRVIQSVKLQMDRVRYLSLPEPGHLDVLLAQHRQITSAIESGDSDEAGRHMSAHLKEVLGSANLLRQKLAHLIEK</sequence>
<evidence type="ECO:0000256" key="3">
    <source>
        <dbReference type="ARBA" id="ARBA00023163"/>
    </source>
</evidence>
<evidence type="ECO:0000313" key="6">
    <source>
        <dbReference type="EMBL" id="MDQ0350026.1"/>
    </source>
</evidence>
<dbReference type="RefSeq" id="WP_307064215.1">
    <property type="nucleotide sequence ID" value="NZ_JAUSUH010000014.1"/>
</dbReference>
<keyword evidence="2 6" id="KW-0238">DNA-binding</keyword>
<dbReference type="Pfam" id="PF07729">
    <property type="entry name" value="FCD"/>
    <property type="match status" value="1"/>
</dbReference>
<dbReference type="SMART" id="SM00345">
    <property type="entry name" value="HTH_GNTR"/>
    <property type="match status" value="1"/>
</dbReference>
<accession>A0ABU0DNM4</accession>
<dbReference type="PANTHER" id="PTHR43537">
    <property type="entry name" value="TRANSCRIPTIONAL REGULATOR, GNTR FAMILY"/>
    <property type="match status" value="1"/>
</dbReference>
<name>A0ABU0DNM4_9HYPH</name>
<dbReference type="Gene3D" id="1.10.10.10">
    <property type="entry name" value="Winged helix-like DNA-binding domain superfamily/Winged helix DNA-binding domain"/>
    <property type="match status" value="1"/>
</dbReference>
<dbReference type="GO" id="GO:0003677">
    <property type="term" value="F:DNA binding"/>
    <property type="evidence" value="ECO:0007669"/>
    <property type="project" value="UniProtKB-KW"/>
</dbReference>
<evidence type="ECO:0000256" key="4">
    <source>
        <dbReference type="SAM" id="MobiDB-lite"/>
    </source>
</evidence>
<dbReference type="PANTHER" id="PTHR43537:SF6">
    <property type="entry name" value="HTH-TYPE TRANSCRIPTIONAL REPRESSOR RSPR"/>
    <property type="match status" value="1"/>
</dbReference>
<dbReference type="InterPro" id="IPR000524">
    <property type="entry name" value="Tscrpt_reg_HTH_GntR"/>
</dbReference>
<dbReference type="InterPro" id="IPR008920">
    <property type="entry name" value="TF_FadR/GntR_C"/>
</dbReference>
<proteinExistence type="predicted"/>
<dbReference type="PROSITE" id="PS50949">
    <property type="entry name" value="HTH_GNTR"/>
    <property type="match status" value="1"/>
</dbReference>
<feature type="domain" description="HTH gntR-type" evidence="5">
    <location>
        <begin position="45"/>
        <end position="112"/>
    </location>
</feature>